<name>A0A1L9T2S2_9EURO</name>
<evidence type="ECO:0000256" key="3">
    <source>
        <dbReference type="SAM" id="MobiDB-lite"/>
    </source>
</evidence>
<dbReference type="RefSeq" id="XP_040697524.1">
    <property type="nucleotide sequence ID" value="XM_040843578.1"/>
</dbReference>
<dbReference type="GO" id="GO:0016787">
    <property type="term" value="F:hydrolase activity"/>
    <property type="evidence" value="ECO:0007669"/>
    <property type="project" value="UniProtKB-KW"/>
</dbReference>
<dbReference type="STRING" id="1036612.A0A1L9T2S2"/>
<evidence type="ECO:0000259" key="4">
    <source>
        <dbReference type="Pfam" id="PF00135"/>
    </source>
</evidence>
<dbReference type="OrthoDB" id="6846267at2759"/>
<proteinExistence type="inferred from homology"/>
<reference evidence="6" key="1">
    <citation type="journal article" date="2017" name="Genome Biol.">
        <title>Comparative genomics reveals high biological diversity and specific adaptations in the industrially and medically important fungal genus Aspergillus.</title>
        <authorList>
            <person name="de Vries R.P."/>
            <person name="Riley R."/>
            <person name="Wiebenga A."/>
            <person name="Aguilar-Osorio G."/>
            <person name="Amillis S."/>
            <person name="Uchima C.A."/>
            <person name="Anderluh G."/>
            <person name="Asadollahi M."/>
            <person name="Askin M."/>
            <person name="Barry K."/>
            <person name="Battaglia E."/>
            <person name="Bayram O."/>
            <person name="Benocci T."/>
            <person name="Braus-Stromeyer S.A."/>
            <person name="Caldana C."/>
            <person name="Canovas D."/>
            <person name="Cerqueira G.C."/>
            <person name="Chen F."/>
            <person name="Chen W."/>
            <person name="Choi C."/>
            <person name="Clum A."/>
            <person name="Dos Santos R.A."/>
            <person name="Damasio A.R."/>
            <person name="Diallinas G."/>
            <person name="Emri T."/>
            <person name="Fekete E."/>
            <person name="Flipphi M."/>
            <person name="Freyberg S."/>
            <person name="Gallo A."/>
            <person name="Gournas C."/>
            <person name="Habgood R."/>
            <person name="Hainaut M."/>
            <person name="Harispe M.L."/>
            <person name="Henrissat B."/>
            <person name="Hilden K.S."/>
            <person name="Hope R."/>
            <person name="Hossain A."/>
            <person name="Karabika E."/>
            <person name="Karaffa L."/>
            <person name="Karanyi Z."/>
            <person name="Krasevec N."/>
            <person name="Kuo A."/>
            <person name="Kusch H."/>
            <person name="LaButti K."/>
            <person name="Lagendijk E.L."/>
            <person name="Lapidus A."/>
            <person name="Levasseur A."/>
            <person name="Lindquist E."/>
            <person name="Lipzen A."/>
            <person name="Logrieco A.F."/>
            <person name="MacCabe A."/>
            <person name="Maekelae M.R."/>
            <person name="Malavazi I."/>
            <person name="Melin P."/>
            <person name="Meyer V."/>
            <person name="Mielnichuk N."/>
            <person name="Miskei M."/>
            <person name="Molnar A.P."/>
            <person name="Mule G."/>
            <person name="Ngan C.Y."/>
            <person name="Orejas M."/>
            <person name="Orosz E."/>
            <person name="Ouedraogo J.P."/>
            <person name="Overkamp K.M."/>
            <person name="Park H.-S."/>
            <person name="Perrone G."/>
            <person name="Piumi F."/>
            <person name="Punt P.J."/>
            <person name="Ram A.F."/>
            <person name="Ramon A."/>
            <person name="Rauscher S."/>
            <person name="Record E."/>
            <person name="Riano-Pachon D.M."/>
            <person name="Robert V."/>
            <person name="Roehrig J."/>
            <person name="Ruller R."/>
            <person name="Salamov A."/>
            <person name="Salih N.S."/>
            <person name="Samson R.A."/>
            <person name="Sandor E."/>
            <person name="Sanguinetti M."/>
            <person name="Schuetze T."/>
            <person name="Sepcic K."/>
            <person name="Shelest E."/>
            <person name="Sherlock G."/>
            <person name="Sophianopoulou V."/>
            <person name="Squina F.M."/>
            <person name="Sun H."/>
            <person name="Susca A."/>
            <person name="Todd R.B."/>
            <person name="Tsang A."/>
            <person name="Unkles S.E."/>
            <person name="van de Wiele N."/>
            <person name="van Rossen-Uffink D."/>
            <person name="Oliveira J.V."/>
            <person name="Vesth T.C."/>
            <person name="Visser J."/>
            <person name="Yu J.-H."/>
            <person name="Zhou M."/>
            <person name="Andersen M.R."/>
            <person name="Archer D.B."/>
            <person name="Baker S.E."/>
            <person name="Benoit I."/>
            <person name="Brakhage A.A."/>
            <person name="Braus G.H."/>
            <person name="Fischer R."/>
            <person name="Frisvad J.C."/>
            <person name="Goldman G.H."/>
            <person name="Houbraken J."/>
            <person name="Oakley B."/>
            <person name="Pocsi I."/>
            <person name="Scazzocchio C."/>
            <person name="Seiboth B."/>
            <person name="vanKuyk P.A."/>
            <person name="Wortman J."/>
            <person name="Dyer P.S."/>
            <person name="Grigoriev I.V."/>
        </authorList>
    </citation>
    <scope>NUCLEOTIDE SEQUENCE [LARGE SCALE GENOMIC DNA]</scope>
    <source>
        <strain evidence="6">CBS 593.65</strain>
    </source>
</reference>
<dbReference type="PANTHER" id="PTHR43142">
    <property type="entry name" value="CARBOXYLIC ESTER HYDROLASE"/>
    <property type="match status" value="1"/>
</dbReference>
<dbReference type="SUPFAM" id="SSF53474">
    <property type="entry name" value="alpha/beta-Hydrolases"/>
    <property type="match status" value="1"/>
</dbReference>
<gene>
    <name evidence="5" type="ORF">ASPSYDRAFT_186732</name>
</gene>
<evidence type="ECO:0000256" key="2">
    <source>
        <dbReference type="ARBA" id="ARBA00022801"/>
    </source>
</evidence>
<feature type="region of interest" description="Disordered" evidence="3">
    <location>
        <begin position="60"/>
        <end position="82"/>
    </location>
</feature>
<dbReference type="GeneID" id="63759651"/>
<organism evidence="5 6">
    <name type="scientific">Aspergillus sydowii CBS 593.65</name>
    <dbReference type="NCBI Taxonomy" id="1036612"/>
    <lineage>
        <taxon>Eukaryota</taxon>
        <taxon>Fungi</taxon>
        <taxon>Dikarya</taxon>
        <taxon>Ascomycota</taxon>
        <taxon>Pezizomycotina</taxon>
        <taxon>Eurotiomycetes</taxon>
        <taxon>Eurotiomycetidae</taxon>
        <taxon>Eurotiales</taxon>
        <taxon>Aspergillaceae</taxon>
        <taxon>Aspergillus</taxon>
        <taxon>Aspergillus subgen. Nidulantes</taxon>
    </lineage>
</organism>
<feature type="domain" description="Carboxylesterase type B" evidence="4">
    <location>
        <begin position="17"/>
        <end position="517"/>
    </location>
</feature>
<dbReference type="Pfam" id="PF00135">
    <property type="entry name" value="COesterase"/>
    <property type="match status" value="1"/>
</dbReference>
<dbReference type="AlphaFoldDB" id="A0A1L9T2S2"/>
<dbReference type="VEuPathDB" id="FungiDB:ASPSYDRAFT_186732"/>
<dbReference type="EMBL" id="KV878596">
    <property type="protein sequence ID" value="OJJ53718.1"/>
    <property type="molecule type" value="Genomic_DNA"/>
</dbReference>
<keyword evidence="2" id="KW-0378">Hydrolase</keyword>
<dbReference type="PANTHER" id="PTHR43142:SF1">
    <property type="entry name" value="CARBOXYLIC ESTER HYDROLASE"/>
    <property type="match status" value="1"/>
</dbReference>
<dbReference type="Gene3D" id="3.40.50.1820">
    <property type="entry name" value="alpha/beta hydrolase"/>
    <property type="match status" value="1"/>
</dbReference>
<evidence type="ECO:0000313" key="6">
    <source>
        <dbReference type="Proteomes" id="UP000184356"/>
    </source>
</evidence>
<accession>A0A1L9T2S2</accession>
<comment type="similarity">
    <text evidence="1">Belongs to the type-B carboxylesterase/lipase family.</text>
</comment>
<sequence length="554" mass="61711">MCFQSPISKCTAIIPSLGELKGLQYANGVQQFCGIPYAELIKRWTRSTLKTVWKDSKHDGTKLGNNCPHSSSEDESDDLVPVPPAAHFGYPPEVDELTGLVMNIVIPPKPTNPQKKYPVMVYVHGGSLLYGGANLPIFDALNLVSQSIEMDMPIVCVNFNYRVGLGGFLASDAIQRELTEDGFNGCGNFGFTDQQVAFEWVQRYIDALGGDPNNVTAVGESAGGISISNQLAAASPPRFHRASCMSGLSVSIPLWTMEQHEALFQAVCRYFRIDESRSDVLDCLREIPQQELANSTPVIQGVLSGTGNPCLDGWFYKHDANPCEIQASPSWLEGLMLGDSYHEGIIFRLNILDDSFDSIRQILVEHIGSEDETDQILSEYEITPDIPHSLLIERVEHMCGDAIFKIPNYATAHANPHLADKGALFAYHFDQRSRLKNALEGTAYHAHELLYLFQNLTNEMYESERAMARDFAAAWIMFCNGHAPWAVARGPGKTWKVWGPDSVQALRTEEQDEEIRSYKRMQRMLSMGSGETWKRWLSGFDALVNKRMNMGKAA</sequence>
<dbReference type="Proteomes" id="UP000184356">
    <property type="component" value="Unassembled WGS sequence"/>
</dbReference>
<dbReference type="InterPro" id="IPR029058">
    <property type="entry name" value="AB_hydrolase_fold"/>
</dbReference>
<keyword evidence="6" id="KW-1185">Reference proteome</keyword>
<evidence type="ECO:0000313" key="5">
    <source>
        <dbReference type="EMBL" id="OJJ53718.1"/>
    </source>
</evidence>
<dbReference type="InterPro" id="IPR002018">
    <property type="entry name" value="CarbesteraseB"/>
</dbReference>
<protein>
    <recommendedName>
        <fullName evidence="4">Carboxylesterase type B domain-containing protein</fullName>
    </recommendedName>
</protein>
<evidence type="ECO:0000256" key="1">
    <source>
        <dbReference type="ARBA" id="ARBA00005964"/>
    </source>
</evidence>